<dbReference type="OrthoDB" id="5283326at2759"/>
<feature type="signal peptide" evidence="1">
    <location>
        <begin position="1"/>
        <end position="18"/>
    </location>
</feature>
<dbReference type="PANTHER" id="PTHR34612">
    <property type="entry name" value="GH131_N DOMAIN-CONTAINING PROTEIN"/>
    <property type="match status" value="1"/>
</dbReference>
<protein>
    <recommendedName>
        <fullName evidence="2">Glycoside hydrolase 131 catalytic N-terminal domain-containing protein</fullName>
    </recommendedName>
</protein>
<gene>
    <name evidence="3" type="ORF">EJ04DRAFT_580217</name>
</gene>
<keyword evidence="1" id="KW-0732">Signal</keyword>
<dbReference type="Pfam" id="PF18271">
    <property type="entry name" value="GH131_N"/>
    <property type="match status" value="1"/>
</dbReference>
<evidence type="ECO:0000313" key="3">
    <source>
        <dbReference type="EMBL" id="KAF2729976.1"/>
    </source>
</evidence>
<proteinExistence type="predicted"/>
<accession>A0A9P4UYE6</accession>
<sequence length="301" mass="33195">MRPSLLPTLLLPLTTSLALPSPRIKCPIIFDGRVSPNLTLSSFDSNSTSPFNPQYVKGENLTWSSILLLPSSLPPSRFDIAQNSTSKPFEVTINDASLFRSYQGLQTGFRRAGLQFRDDKNVEGADAADRGVVTFHWSVRQDEARGMNLSHEYMNVWHERADYAGNQFTFVGGVVLRQDGGDGVDSEGARRRWTVQGAGNGVVWQTVILEGVWQNFGIRLDYGESTLQVLYSIDDEPLKEQTAAVRNNNTGGGQLQLGMAKKPTETETVVWDGYQEHIVDREGQIYGGVFVEDSSGGCVSL</sequence>
<dbReference type="Proteomes" id="UP000799444">
    <property type="component" value="Unassembled WGS sequence"/>
</dbReference>
<reference evidence="3" key="1">
    <citation type="journal article" date="2020" name="Stud. Mycol.">
        <title>101 Dothideomycetes genomes: a test case for predicting lifestyles and emergence of pathogens.</title>
        <authorList>
            <person name="Haridas S."/>
            <person name="Albert R."/>
            <person name="Binder M."/>
            <person name="Bloem J."/>
            <person name="Labutti K."/>
            <person name="Salamov A."/>
            <person name="Andreopoulos B."/>
            <person name="Baker S."/>
            <person name="Barry K."/>
            <person name="Bills G."/>
            <person name="Bluhm B."/>
            <person name="Cannon C."/>
            <person name="Castanera R."/>
            <person name="Culley D."/>
            <person name="Daum C."/>
            <person name="Ezra D."/>
            <person name="Gonzalez J."/>
            <person name="Henrissat B."/>
            <person name="Kuo A."/>
            <person name="Liang C."/>
            <person name="Lipzen A."/>
            <person name="Lutzoni F."/>
            <person name="Magnuson J."/>
            <person name="Mondo S."/>
            <person name="Nolan M."/>
            <person name="Ohm R."/>
            <person name="Pangilinan J."/>
            <person name="Park H.-J."/>
            <person name="Ramirez L."/>
            <person name="Alfaro M."/>
            <person name="Sun H."/>
            <person name="Tritt A."/>
            <person name="Yoshinaga Y."/>
            <person name="Zwiers L.-H."/>
            <person name="Turgeon B."/>
            <person name="Goodwin S."/>
            <person name="Spatafora J."/>
            <person name="Crous P."/>
            <person name="Grigoriev I."/>
        </authorList>
    </citation>
    <scope>NUCLEOTIDE SEQUENCE</scope>
    <source>
        <strain evidence="3">CBS 125425</strain>
    </source>
</reference>
<dbReference type="AlphaFoldDB" id="A0A9P4UYE6"/>
<dbReference type="Gene3D" id="2.60.120.1160">
    <property type="match status" value="1"/>
</dbReference>
<name>A0A9P4UYE6_9PLEO</name>
<dbReference type="PANTHER" id="PTHR34612:SF4">
    <property type="entry name" value="GLYCOSIDE HYDROLASE 131 CATALYTIC N-TERMINAL DOMAIN-CONTAINING PROTEIN"/>
    <property type="match status" value="1"/>
</dbReference>
<comment type="caution">
    <text evidence="3">The sequence shown here is derived from an EMBL/GenBank/DDBJ whole genome shotgun (WGS) entry which is preliminary data.</text>
</comment>
<feature type="domain" description="Glycoside hydrolase 131 catalytic N-terminal" evidence="2">
    <location>
        <begin position="28"/>
        <end position="297"/>
    </location>
</feature>
<evidence type="ECO:0000313" key="4">
    <source>
        <dbReference type="Proteomes" id="UP000799444"/>
    </source>
</evidence>
<organism evidence="3 4">
    <name type="scientific">Polyplosphaeria fusca</name>
    <dbReference type="NCBI Taxonomy" id="682080"/>
    <lineage>
        <taxon>Eukaryota</taxon>
        <taxon>Fungi</taxon>
        <taxon>Dikarya</taxon>
        <taxon>Ascomycota</taxon>
        <taxon>Pezizomycotina</taxon>
        <taxon>Dothideomycetes</taxon>
        <taxon>Pleosporomycetidae</taxon>
        <taxon>Pleosporales</taxon>
        <taxon>Tetraplosphaeriaceae</taxon>
        <taxon>Polyplosphaeria</taxon>
    </lineage>
</organism>
<evidence type="ECO:0000259" key="2">
    <source>
        <dbReference type="Pfam" id="PF18271"/>
    </source>
</evidence>
<evidence type="ECO:0000256" key="1">
    <source>
        <dbReference type="SAM" id="SignalP"/>
    </source>
</evidence>
<keyword evidence="4" id="KW-1185">Reference proteome</keyword>
<feature type="chain" id="PRO_5040130226" description="Glycoside hydrolase 131 catalytic N-terminal domain-containing protein" evidence="1">
    <location>
        <begin position="19"/>
        <end position="301"/>
    </location>
</feature>
<dbReference type="InterPro" id="IPR041524">
    <property type="entry name" value="GH131_N"/>
</dbReference>
<dbReference type="EMBL" id="ML996229">
    <property type="protein sequence ID" value="KAF2729976.1"/>
    <property type="molecule type" value="Genomic_DNA"/>
</dbReference>